<accession>A0AAW2QTJ1</accession>
<reference evidence="2" key="2">
    <citation type="journal article" date="2024" name="Plant">
        <title>Genomic evolution and insights into agronomic trait innovations of Sesamum species.</title>
        <authorList>
            <person name="Miao H."/>
            <person name="Wang L."/>
            <person name="Qu L."/>
            <person name="Liu H."/>
            <person name="Sun Y."/>
            <person name="Le M."/>
            <person name="Wang Q."/>
            <person name="Wei S."/>
            <person name="Zheng Y."/>
            <person name="Lin W."/>
            <person name="Duan Y."/>
            <person name="Cao H."/>
            <person name="Xiong S."/>
            <person name="Wang X."/>
            <person name="Wei L."/>
            <person name="Li C."/>
            <person name="Ma Q."/>
            <person name="Ju M."/>
            <person name="Zhao R."/>
            <person name="Li G."/>
            <person name="Mu C."/>
            <person name="Tian Q."/>
            <person name="Mei H."/>
            <person name="Zhang T."/>
            <person name="Gao T."/>
            <person name="Zhang H."/>
        </authorList>
    </citation>
    <scope>NUCLEOTIDE SEQUENCE</scope>
    <source>
        <strain evidence="2">G01</strain>
    </source>
</reference>
<name>A0AAW2QTJ1_9LAMI</name>
<dbReference type="EMBL" id="JACGWK010000002">
    <property type="protein sequence ID" value="KAL0370661.1"/>
    <property type="molecule type" value="Genomic_DNA"/>
</dbReference>
<comment type="caution">
    <text evidence="2">The sequence shown here is derived from an EMBL/GenBank/DDBJ whole genome shotgun (WGS) entry which is preliminary data.</text>
</comment>
<evidence type="ECO:0000256" key="1">
    <source>
        <dbReference type="SAM" id="MobiDB-lite"/>
    </source>
</evidence>
<sequence length="269" mass="30025">MAVEGKGLLSRPRTYEEGPQHPKSNKFCLFHNDYGHKIEEYKHLKNEIERLIQNGYLQEYVCCEKSRGTGPYLKYETDKDKNVKNPSPRSPVRNIPGPSMTGKTEVSDPPRKGVIRMIAGGLVGRDSQRARKAQVREAYRTSTREVIEVELANDAPLMQYDQEERRGPRTEGNNALVITALLANYEIDHVFIDSGNSANIVFGEAYDEMQLGGAPLEAVDNSLYGFAGEVVHPRGMVSLPLTLGTTPSRKTCLLKFLVVDIPSAYNVIL</sequence>
<feature type="region of interest" description="Disordered" evidence="1">
    <location>
        <begin position="1"/>
        <end position="22"/>
    </location>
</feature>
<dbReference type="AlphaFoldDB" id="A0AAW2QTJ1"/>
<reference evidence="2" key="1">
    <citation type="submission" date="2020-06" db="EMBL/GenBank/DDBJ databases">
        <authorList>
            <person name="Li T."/>
            <person name="Hu X."/>
            <person name="Zhang T."/>
            <person name="Song X."/>
            <person name="Zhang H."/>
            <person name="Dai N."/>
            <person name="Sheng W."/>
            <person name="Hou X."/>
            <person name="Wei L."/>
        </authorList>
    </citation>
    <scope>NUCLEOTIDE SEQUENCE</scope>
    <source>
        <strain evidence="2">G01</strain>
        <tissue evidence="2">Leaf</tissue>
    </source>
</reference>
<organism evidence="2">
    <name type="scientific">Sesamum angustifolium</name>
    <dbReference type="NCBI Taxonomy" id="2727405"/>
    <lineage>
        <taxon>Eukaryota</taxon>
        <taxon>Viridiplantae</taxon>
        <taxon>Streptophyta</taxon>
        <taxon>Embryophyta</taxon>
        <taxon>Tracheophyta</taxon>
        <taxon>Spermatophyta</taxon>
        <taxon>Magnoliopsida</taxon>
        <taxon>eudicotyledons</taxon>
        <taxon>Gunneridae</taxon>
        <taxon>Pentapetalae</taxon>
        <taxon>asterids</taxon>
        <taxon>lamiids</taxon>
        <taxon>Lamiales</taxon>
        <taxon>Pedaliaceae</taxon>
        <taxon>Sesamum</taxon>
    </lineage>
</organism>
<gene>
    <name evidence="2" type="ORF">Sangu_0384200</name>
</gene>
<feature type="region of interest" description="Disordered" evidence="1">
    <location>
        <begin position="73"/>
        <end position="110"/>
    </location>
</feature>
<dbReference type="PANTHER" id="PTHR33240">
    <property type="entry name" value="OS08G0508500 PROTEIN"/>
    <property type="match status" value="1"/>
</dbReference>
<protein>
    <submittedName>
        <fullName evidence="2">Uncharacterized protein</fullName>
    </submittedName>
</protein>
<evidence type="ECO:0000313" key="2">
    <source>
        <dbReference type="EMBL" id="KAL0370661.1"/>
    </source>
</evidence>
<dbReference type="PANTHER" id="PTHR33240:SF15">
    <property type="entry name" value="GAG-PRO-LIKE PROTEIN"/>
    <property type="match status" value="1"/>
</dbReference>
<proteinExistence type="predicted"/>